<accession>A0ABN1B6B4</accession>
<proteinExistence type="predicted"/>
<dbReference type="RefSeq" id="WP_343839709.1">
    <property type="nucleotide sequence ID" value="NZ_BAAADO010000003.1"/>
</dbReference>
<dbReference type="EMBL" id="BAAADO010000003">
    <property type="protein sequence ID" value="GAA0491242.1"/>
    <property type="molecule type" value="Genomic_DNA"/>
</dbReference>
<gene>
    <name evidence="1" type="ORF">GCM10008986_16660</name>
</gene>
<protein>
    <recommendedName>
        <fullName evidence="3">SR1 protein</fullName>
    </recommendedName>
</protein>
<name>A0ABN1B6B4_9BACI</name>
<organism evidence="1 2">
    <name type="scientific">Salinibacillus aidingensis</name>
    <dbReference type="NCBI Taxonomy" id="237684"/>
    <lineage>
        <taxon>Bacteria</taxon>
        <taxon>Bacillati</taxon>
        <taxon>Bacillota</taxon>
        <taxon>Bacilli</taxon>
        <taxon>Bacillales</taxon>
        <taxon>Bacillaceae</taxon>
        <taxon>Salinibacillus</taxon>
    </lineage>
</organism>
<dbReference type="Proteomes" id="UP001500880">
    <property type="component" value="Unassembled WGS sequence"/>
</dbReference>
<keyword evidence="2" id="KW-1185">Reference proteome</keyword>
<evidence type="ECO:0008006" key="3">
    <source>
        <dbReference type="Google" id="ProtNLM"/>
    </source>
</evidence>
<evidence type="ECO:0000313" key="1">
    <source>
        <dbReference type="EMBL" id="GAA0491242.1"/>
    </source>
</evidence>
<reference evidence="1 2" key="1">
    <citation type="journal article" date="2019" name="Int. J. Syst. Evol. Microbiol.">
        <title>The Global Catalogue of Microorganisms (GCM) 10K type strain sequencing project: providing services to taxonomists for standard genome sequencing and annotation.</title>
        <authorList>
            <consortium name="The Broad Institute Genomics Platform"/>
            <consortium name="The Broad Institute Genome Sequencing Center for Infectious Disease"/>
            <person name="Wu L."/>
            <person name="Ma J."/>
        </authorList>
    </citation>
    <scope>NUCLEOTIDE SEQUENCE [LARGE SCALE GENOMIC DNA]</scope>
    <source>
        <strain evidence="1 2">JCM 12389</strain>
    </source>
</reference>
<evidence type="ECO:0000313" key="2">
    <source>
        <dbReference type="Proteomes" id="UP001500880"/>
    </source>
</evidence>
<sequence length="44" mass="5080">MNIINVCKDCGELAEVNEEKSNENWIVYDTECKHCGGKVEMKFK</sequence>
<comment type="caution">
    <text evidence="1">The sequence shown here is derived from an EMBL/GenBank/DDBJ whole genome shotgun (WGS) entry which is preliminary data.</text>
</comment>